<gene>
    <name evidence="1" type="ORF">SAMN05444354_103291</name>
</gene>
<reference evidence="2" key="1">
    <citation type="submission" date="2016-10" db="EMBL/GenBank/DDBJ databases">
        <authorList>
            <person name="Varghese N."/>
            <person name="Submissions S."/>
        </authorList>
    </citation>
    <scope>NUCLEOTIDE SEQUENCE [LARGE SCALE GENOMIC DNA]</scope>
    <source>
        <strain evidence="2">DSM 17044</strain>
    </source>
</reference>
<name>A0A1H7LNP5_STIAU</name>
<organism evidence="1 2">
    <name type="scientific">Stigmatella aurantiaca</name>
    <dbReference type="NCBI Taxonomy" id="41"/>
    <lineage>
        <taxon>Bacteria</taxon>
        <taxon>Pseudomonadati</taxon>
        <taxon>Myxococcota</taxon>
        <taxon>Myxococcia</taxon>
        <taxon>Myxococcales</taxon>
        <taxon>Cystobacterineae</taxon>
        <taxon>Archangiaceae</taxon>
        <taxon>Stigmatella</taxon>
    </lineage>
</organism>
<evidence type="ECO:0000313" key="2">
    <source>
        <dbReference type="Proteomes" id="UP000182719"/>
    </source>
</evidence>
<protein>
    <submittedName>
        <fullName evidence="1">Uncharacterized protein</fullName>
    </submittedName>
</protein>
<evidence type="ECO:0000313" key="1">
    <source>
        <dbReference type="EMBL" id="SEL00540.1"/>
    </source>
</evidence>
<keyword evidence="2" id="KW-1185">Reference proteome</keyword>
<dbReference type="EMBL" id="FOAP01000003">
    <property type="protein sequence ID" value="SEL00540.1"/>
    <property type="molecule type" value="Genomic_DNA"/>
</dbReference>
<sequence length="226" mass="25588">MHPGVHEPPTSTRIWTYRFRKKGARRQGLHGGGSTMKLGGLALETQELLGQQREAAHSAEEKERFLVAMDALKFIAATGQFQDFEDYRKSLDTHAPPLVLAAFGTREEAEAWLNGHPKPPHLAYVLIASAYHVVMHVPELNHRRLISHPVLEFYLAEMIREGIPAPMATFHTQEEARTWLEHQPEPPRQVFIHIGGEPHLVAYHHRIGLRAMYPLSMAAPLKQADE</sequence>
<dbReference type="Proteomes" id="UP000182719">
    <property type="component" value="Unassembled WGS sequence"/>
</dbReference>
<proteinExistence type="predicted"/>
<accession>A0A1H7LNP5</accession>
<dbReference type="AlphaFoldDB" id="A0A1H7LNP5"/>